<feature type="region of interest" description="Disordered" evidence="1">
    <location>
        <begin position="30"/>
        <end position="58"/>
    </location>
</feature>
<dbReference type="HOGENOM" id="CLU_074152_0_0_1"/>
<accession>M7SWH5</accession>
<reference evidence="4" key="1">
    <citation type="journal article" date="2013" name="Genome Announc.">
        <title>Draft genome sequence of the grapevine dieback fungus Eutypa lata UCR-EL1.</title>
        <authorList>
            <person name="Blanco-Ulate B."/>
            <person name="Rolshausen P.E."/>
            <person name="Cantu D."/>
        </authorList>
    </citation>
    <scope>NUCLEOTIDE SEQUENCE [LARGE SCALE GENOMIC DNA]</scope>
    <source>
        <strain evidence="4">UCR-EL1</strain>
    </source>
</reference>
<keyword evidence="2" id="KW-0732">Signal</keyword>
<dbReference type="AlphaFoldDB" id="M7SWH5"/>
<protein>
    <submittedName>
        <fullName evidence="3">Uncharacterized protein</fullName>
    </submittedName>
</protein>
<dbReference type="KEGG" id="ela:UCREL1_2011"/>
<feature type="compositionally biased region" description="Low complexity" evidence="1">
    <location>
        <begin position="46"/>
        <end position="55"/>
    </location>
</feature>
<dbReference type="OrthoDB" id="9971407at2759"/>
<name>M7SWH5_EUTLA</name>
<feature type="chain" id="PRO_5004085347" evidence="2">
    <location>
        <begin position="21"/>
        <end position="289"/>
    </location>
</feature>
<evidence type="ECO:0000313" key="3">
    <source>
        <dbReference type="EMBL" id="EMR70954.1"/>
    </source>
</evidence>
<keyword evidence="4" id="KW-1185">Reference proteome</keyword>
<dbReference type="OMA" id="EENAACY"/>
<dbReference type="EMBL" id="KB705738">
    <property type="protein sequence ID" value="EMR70954.1"/>
    <property type="molecule type" value="Genomic_DNA"/>
</dbReference>
<evidence type="ECO:0000313" key="4">
    <source>
        <dbReference type="Proteomes" id="UP000012174"/>
    </source>
</evidence>
<gene>
    <name evidence="3" type="ORF">UCREL1_2011</name>
</gene>
<evidence type="ECO:0000256" key="1">
    <source>
        <dbReference type="SAM" id="MobiDB-lite"/>
    </source>
</evidence>
<feature type="signal peptide" evidence="2">
    <location>
        <begin position="1"/>
        <end position="20"/>
    </location>
</feature>
<dbReference type="eggNOG" id="ENOG502SJBN">
    <property type="taxonomic scope" value="Eukaryota"/>
</dbReference>
<sequence length="289" mass="31466">MPQLVCVLVGLVVLATMASAAPKRATMRFHERDGSHHPRDHHHHSSSSSSSSSSSLNARDYAASPRSYIPNCAKTTTFIPYDGNSNSGGPGVELTNADSEERSFYFYENSCDDVPFQYISLPPQATQFVSLAPGFQGRITRGTDEFNLQGRSQWLGTWVELTVTPDGQAWGDVSLIRGCDGAVTMKALDGSEKRLGFEDWLLDGAPEDAYDTKESGVRVLRATGDVPLTAGEIKADDPHVVLLRQQASARDYLNSKIDFKDAYIDNHHGNPVAGSINGQFAVTFLKGRP</sequence>
<evidence type="ECO:0000256" key="2">
    <source>
        <dbReference type="SAM" id="SignalP"/>
    </source>
</evidence>
<dbReference type="Proteomes" id="UP000012174">
    <property type="component" value="Unassembled WGS sequence"/>
</dbReference>
<organism evidence="3 4">
    <name type="scientific">Eutypa lata (strain UCR-EL1)</name>
    <name type="common">Grapevine dieback disease fungus</name>
    <name type="synonym">Eutypa armeniacae</name>
    <dbReference type="NCBI Taxonomy" id="1287681"/>
    <lineage>
        <taxon>Eukaryota</taxon>
        <taxon>Fungi</taxon>
        <taxon>Dikarya</taxon>
        <taxon>Ascomycota</taxon>
        <taxon>Pezizomycotina</taxon>
        <taxon>Sordariomycetes</taxon>
        <taxon>Xylariomycetidae</taxon>
        <taxon>Xylariales</taxon>
        <taxon>Diatrypaceae</taxon>
        <taxon>Eutypa</taxon>
    </lineage>
</organism>
<proteinExistence type="predicted"/>